<proteinExistence type="predicted"/>
<feature type="domain" description="Cytidyltransferase-like" evidence="3">
    <location>
        <begin position="5"/>
        <end position="95"/>
    </location>
</feature>
<sequence length="155" mass="17628">MKIGITFGVFDLLHIGQLVMLEEAKRNCDYLIVALKSDTSDTGYEMAPSQTMVERFIKLEGCQFVDEIIPYESDRDVMDMLQSLAIDVRFVGQEYENSNFIGKKYCIDEGIALHYTKRKHRFSSAGLRTIVTEKEMAKSAAILATDKTKLTLQRS</sequence>
<organism evidence="4 5">
    <name type="scientific">Sphingobacterium griseoflavum</name>
    <dbReference type="NCBI Taxonomy" id="1474952"/>
    <lineage>
        <taxon>Bacteria</taxon>
        <taxon>Pseudomonadati</taxon>
        <taxon>Bacteroidota</taxon>
        <taxon>Sphingobacteriia</taxon>
        <taxon>Sphingobacteriales</taxon>
        <taxon>Sphingobacteriaceae</taxon>
        <taxon>Sphingobacterium</taxon>
    </lineage>
</organism>
<keyword evidence="5" id="KW-1185">Reference proteome</keyword>
<comment type="caution">
    <text evidence="4">The sequence shown here is derived from an EMBL/GenBank/DDBJ whole genome shotgun (WGS) entry which is preliminary data.</text>
</comment>
<name>A0ABQ3HUM1_9SPHI</name>
<dbReference type="Gene3D" id="3.40.50.620">
    <property type="entry name" value="HUPs"/>
    <property type="match status" value="1"/>
</dbReference>
<keyword evidence="2" id="KW-0548">Nucleotidyltransferase</keyword>
<dbReference type="PANTHER" id="PTHR43793:SF1">
    <property type="entry name" value="FAD SYNTHASE"/>
    <property type="match status" value="1"/>
</dbReference>
<protein>
    <recommendedName>
        <fullName evidence="3">Cytidyltransferase-like domain-containing protein</fullName>
    </recommendedName>
</protein>
<evidence type="ECO:0000259" key="3">
    <source>
        <dbReference type="Pfam" id="PF01467"/>
    </source>
</evidence>
<accession>A0ABQ3HUM1</accession>
<evidence type="ECO:0000313" key="4">
    <source>
        <dbReference type="EMBL" id="GHE33148.1"/>
    </source>
</evidence>
<dbReference type="PANTHER" id="PTHR43793">
    <property type="entry name" value="FAD SYNTHASE"/>
    <property type="match status" value="1"/>
</dbReference>
<evidence type="ECO:0000256" key="2">
    <source>
        <dbReference type="ARBA" id="ARBA00022695"/>
    </source>
</evidence>
<evidence type="ECO:0000313" key="5">
    <source>
        <dbReference type="Proteomes" id="UP000620550"/>
    </source>
</evidence>
<dbReference type="Pfam" id="PF01467">
    <property type="entry name" value="CTP_transf_like"/>
    <property type="match status" value="1"/>
</dbReference>
<dbReference type="RefSeq" id="WP_189626057.1">
    <property type="nucleotide sequence ID" value="NZ_BNAF01000005.1"/>
</dbReference>
<dbReference type="EMBL" id="BNAF01000005">
    <property type="protein sequence ID" value="GHE33148.1"/>
    <property type="molecule type" value="Genomic_DNA"/>
</dbReference>
<evidence type="ECO:0000256" key="1">
    <source>
        <dbReference type="ARBA" id="ARBA00022679"/>
    </source>
</evidence>
<gene>
    <name evidence="4" type="ORF">GCM10017764_15270</name>
</gene>
<dbReference type="InterPro" id="IPR004821">
    <property type="entry name" value="Cyt_trans-like"/>
</dbReference>
<dbReference type="NCBIfam" id="TIGR00125">
    <property type="entry name" value="cyt_tran_rel"/>
    <property type="match status" value="1"/>
</dbReference>
<dbReference type="InterPro" id="IPR050385">
    <property type="entry name" value="Archaeal_FAD_synthase"/>
</dbReference>
<dbReference type="Proteomes" id="UP000620550">
    <property type="component" value="Unassembled WGS sequence"/>
</dbReference>
<dbReference type="InterPro" id="IPR014729">
    <property type="entry name" value="Rossmann-like_a/b/a_fold"/>
</dbReference>
<dbReference type="SUPFAM" id="SSF52374">
    <property type="entry name" value="Nucleotidylyl transferase"/>
    <property type="match status" value="1"/>
</dbReference>
<keyword evidence="1" id="KW-0808">Transferase</keyword>
<reference evidence="5" key="1">
    <citation type="journal article" date="2019" name="Int. J. Syst. Evol. Microbiol.">
        <title>The Global Catalogue of Microorganisms (GCM) 10K type strain sequencing project: providing services to taxonomists for standard genome sequencing and annotation.</title>
        <authorList>
            <consortium name="The Broad Institute Genomics Platform"/>
            <consortium name="The Broad Institute Genome Sequencing Center for Infectious Disease"/>
            <person name="Wu L."/>
            <person name="Ma J."/>
        </authorList>
    </citation>
    <scope>NUCLEOTIDE SEQUENCE [LARGE SCALE GENOMIC DNA]</scope>
    <source>
        <strain evidence="5">CGMCC 1.12966</strain>
    </source>
</reference>